<evidence type="ECO:0000313" key="5">
    <source>
        <dbReference type="EMBL" id="KAK2959364.1"/>
    </source>
</evidence>
<gene>
    <name evidence="5" type="ORF">BLNAU_5673</name>
</gene>
<feature type="region of interest" description="Disordered" evidence="3">
    <location>
        <begin position="220"/>
        <end position="253"/>
    </location>
</feature>
<keyword evidence="6" id="KW-1185">Reference proteome</keyword>
<feature type="region of interest" description="Disordered" evidence="3">
    <location>
        <begin position="69"/>
        <end position="158"/>
    </location>
</feature>
<comment type="subcellular location">
    <subcellularLocation>
        <location evidence="1">Nucleus</location>
    </subcellularLocation>
</comment>
<evidence type="ECO:0000256" key="3">
    <source>
        <dbReference type="SAM" id="MobiDB-lite"/>
    </source>
</evidence>
<evidence type="ECO:0000313" key="6">
    <source>
        <dbReference type="Proteomes" id="UP001281761"/>
    </source>
</evidence>
<dbReference type="EMBL" id="JARBJD010000030">
    <property type="protein sequence ID" value="KAK2959364.1"/>
    <property type="molecule type" value="Genomic_DNA"/>
</dbReference>
<name>A0ABQ9Y6T3_9EUKA</name>
<reference evidence="5 6" key="1">
    <citation type="journal article" date="2022" name="bioRxiv">
        <title>Genomics of Preaxostyla Flagellates Illuminates Evolutionary Transitions and the Path Towards Mitochondrial Loss.</title>
        <authorList>
            <person name="Novak L.V.F."/>
            <person name="Treitli S.C."/>
            <person name="Pyrih J."/>
            <person name="Halakuc P."/>
            <person name="Pipaliya S.V."/>
            <person name="Vacek V."/>
            <person name="Brzon O."/>
            <person name="Soukal P."/>
            <person name="Eme L."/>
            <person name="Dacks J.B."/>
            <person name="Karnkowska A."/>
            <person name="Elias M."/>
            <person name="Hampl V."/>
        </authorList>
    </citation>
    <scope>NUCLEOTIDE SEQUENCE [LARGE SCALE GENOMIC DNA]</scope>
    <source>
        <strain evidence="5">NAU3</strain>
        <tissue evidence="5">Gut</tissue>
    </source>
</reference>
<evidence type="ECO:0000256" key="1">
    <source>
        <dbReference type="ARBA" id="ARBA00004123"/>
    </source>
</evidence>
<dbReference type="Proteomes" id="UP001281761">
    <property type="component" value="Unassembled WGS sequence"/>
</dbReference>
<dbReference type="Pfam" id="PF12656">
    <property type="entry name" value="G-patch_2"/>
    <property type="match status" value="1"/>
</dbReference>
<feature type="compositionally biased region" description="Polar residues" evidence="3">
    <location>
        <begin position="130"/>
        <end position="158"/>
    </location>
</feature>
<keyword evidence="2" id="KW-0539">Nucleus</keyword>
<dbReference type="PANTHER" id="PTHR15818">
    <property type="entry name" value="G PATCH AND KOW-CONTAINING"/>
    <property type="match status" value="1"/>
</dbReference>
<dbReference type="PROSITE" id="PS50174">
    <property type="entry name" value="G_PATCH"/>
    <property type="match status" value="1"/>
</dbReference>
<comment type="caution">
    <text evidence="5">The sequence shown here is derived from an EMBL/GenBank/DDBJ whole genome shotgun (WGS) entry which is preliminary data.</text>
</comment>
<protein>
    <submittedName>
        <fullName evidence="5">G-patch domain containing protein</fullName>
    </submittedName>
</protein>
<dbReference type="InterPro" id="IPR045166">
    <property type="entry name" value="Spp2-like"/>
</dbReference>
<feature type="compositionally biased region" description="Polar residues" evidence="3">
    <location>
        <begin position="86"/>
        <end position="96"/>
    </location>
</feature>
<evidence type="ECO:0000256" key="2">
    <source>
        <dbReference type="ARBA" id="ARBA00023242"/>
    </source>
</evidence>
<organism evidence="5 6">
    <name type="scientific">Blattamonas nauphoetae</name>
    <dbReference type="NCBI Taxonomy" id="2049346"/>
    <lineage>
        <taxon>Eukaryota</taxon>
        <taxon>Metamonada</taxon>
        <taxon>Preaxostyla</taxon>
        <taxon>Oxymonadida</taxon>
        <taxon>Blattamonas</taxon>
    </lineage>
</organism>
<feature type="compositionally biased region" description="Polar residues" evidence="3">
    <location>
        <begin position="13"/>
        <end position="49"/>
    </location>
</feature>
<feature type="compositionally biased region" description="Basic and acidic residues" evidence="3">
    <location>
        <begin position="220"/>
        <end position="245"/>
    </location>
</feature>
<feature type="domain" description="G-patch" evidence="4">
    <location>
        <begin position="163"/>
        <end position="209"/>
    </location>
</feature>
<accession>A0ABQ9Y6T3</accession>
<sequence>MSTSKPNAGFSMKLNTQKLGSQRSQKPTVKPPTVQSPIVVTGATIQSNEPPKKEVLLAIPAKPNTFLLLNTSDKSDKSTSDVGMNDNGTSGEGSSSMHEEPSNQKPISEEDKLLRQKAIDSLKADRLSESDTLSTNQQSTNPKLFSGSSSQNQDETASFSIPFGQFGLAMLRGMGWTDGKPIGKGATTVTKVVEYDEHIGRLGLGADKLSGFRKEDVEKIQKQKRIEMHKDREVKAMKTEEDDKRSHRSERRP</sequence>
<dbReference type="PANTHER" id="PTHR15818:SF2">
    <property type="entry name" value="G-PATCH DOMAIN AND KOW MOTIFS-CONTAINING PROTEIN"/>
    <property type="match status" value="1"/>
</dbReference>
<feature type="compositionally biased region" description="Basic and acidic residues" evidence="3">
    <location>
        <begin position="97"/>
        <end position="129"/>
    </location>
</feature>
<dbReference type="InterPro" id="IPR000467">
    <property type="entry name" value="G_patch_dom"/>
</dbReference>
<feature type="region of interest" description="Disordered" evidence="3">
    <location>
        <begin position="1"/>
        <end position="51"/>
    </location>
</feature>
<dbReference type="InterPro" id="IPR026822">
    <property type="entry name" value="Spp2/MOS2_G-patch"/>
</dbReference>
<proteinExistence type="predicted"/>
<evidence type="ECO:0000259" key="4">
    <source>
        <dbReference type="PROSITE" id="PS50174"/>
    </source>
</evidence>